<feature type="region of interest" description="Disordered" evidence="1">
    <location>
        <begin position="51"/>
        <end position="73"/>
    </location>
</feature>
<protein>
    <submittedName>
        <fullName evidence="2">Uncharacterized protein</fullName>
    </submittedName>
</protein>
<dbReference type="Proteomes" id="UP001153076">
    <property type="component" value="Unassembled WGS sequence"/>
</dbReference>
<accession>A0A9Q1JMT2</accession>
<feature type="compositionally biased region" description="Basic and acidic residues" evidence="1">
    <location>
        <begin position="60"/>
        <end position="73"/>
    </location>
</feature>
<evidence type="ECO:0000313" key="3">
    <source>
        <dbReference type="Proteomes" id="UP001153076"/>
    </source>
</evidence>
<keyword evidence="3" id="KW-1185">Reference proteome</keyword>
<reference evidence="2" key="1">
    <citation type="submission" date="2022-04" db="EMBL/GenBank/DDBJ databases">
        <title>Carnegiea gigantea Genome sequencing and assembly v2.</title>
        <authorList>
            <person name="Copetti D."/>
            <person name="Sanderson M.J."/>
            <person name="Burquez A."/>
            <person name="Wojciechowski M.F."/>
        </authorList>
    </citation>
    <scope>NUCLEOTIDE SEQUENCE</scope>
    <source>
        <strain evidence="2">SGP5-SGP5p</strain>
        <tissue evidence="2">Aerial part</tissue>
    </source>
</reference>
<organism evidence="2 3">
    <name type="scientific">Carnegiea gigantea</name>
    <dbReference type="NCBI Taxonomy" id="171969"/>
    <lineage>
        <taxon>Eukaryota</taxon>
        <taxon>Viridiplantae</taxon>
        <taxon>Streptophyta</taxon>
        <taxon>Embryophyta</taxon>
        <taxon>Tracheophyta</taxon>
        <taxon>Spermatophyta</taxon>
        <taxon>Magnoliopsida</taxon>
        <taxon>eudicotyledons</taxon>
        <taxon>Gunneridae</taxon>
        <taxon>Pentapetalae</taxon>
        <taxon>Caryophyllales</taxon>
        <taxon>Cactineae</taxon>
        <taxon>Cactaceae</taxon>
        <taxon>Cactoideae</taxon>
        <taxon>Echinocereeae</taxon>
        <taxon>Carnegiea</taxon>
    </lineage>
</organism>
<dbReference type="OrthoDB" id="1752268at2759"/>
<dbReference type="EMBL" id="JAKOGI010001219">
    <property type="protein sequence ID" value="KAJ8426921.1"/>
    <property type="molecule type" value="Genomic_DNA"/>
</dbReference>
<sequence>MVDALKNFMSSMTGTITQQVTKQVRRIMEAATSARPLPHFDYVPTAGCEPSHRHRGSHFLRKEREPAQPEPRDEECFKEIVATIVGRYAEGITRSAWKAQLRGAQQVLTVEQGSRVTVPTMVFGAGEGLRFSFPHNDPLVVEMKMANVIVWRILIDTGSSIDIITWDCL</sequence>
<gene>
    <name evidence="2" type="ORF">Cgig2_010439</name>
</gene>
<proteinExistence type="predicted"/>
<evidence type="ECO:0000256" key="1">
    <source>
        <dbReference type="SAM" id="MobiDB-lite"/>
    </source>
</evidence>
<evidence type="ECO:0000313" key="2">
    <source>
        <dbReference type="EMBL" id="KAJ8426921.1"/>
    </source>
</evidence>
<name>A0A9Q1JMT2_9CARY</name>
<comment type="caution">
    <text evidence="2">The sequence shown here is derived from an EMBL/GenBank/DDBJ whole genome shotgun (WGS) entry which is preliminary data.</text>
</comment>
<dbReference type="AlphaFoldDB" id="A0A9Q1JMT2"/>